<proteinExistence type="inferred from homology"/>
<dbReference type="InterPro" id="IPR053967">
    <property type="entry name" value="LlgE_F_G-like_D1"/>
</dbReference>
<sequence length="394" mass="42109">MSTLASIYKSFSGLIGFTRKLDDLSQNVANLNTVGFKSRDSYFRELHDGQSGQGVAMAGSEINFKDGEYTRTSQATHLAMSGEGFFVLEDNNGQRFYTRAGQFVLNGDQLVDSLSGHRVLGLSEAGGLEVISIATDSRSAPEPTKTVTFRGNLNAGTATDIVYPGDTDTPVTAEVYDSTGKLHRLELSFTKQIGNNWSVEVDDENGLQVASHTLSFSATGSPVTGSNQLMFTFTPDGAESQEVTLDFGTAGEFTGVTGFTAANSSLTSNREDGRGVGELSGSRFDEQGNMVLSFTNGDSRQPFTIALARFRDTSQLMTSSGNLFTSHSDPDAIGKPGEGALGSVRPEGLEKSNVDISTEFAEIIIIQRGYQASSQVLSVSNEMLEELYNSTGGR</sequence>
<evidence type="ECO:0000256" key="5">
    <source>
        <dbReference type="RuleBase" id="RU362116"/>
    </source>
</evidence>
<dbReference type="Pfam" id="PF06429">
    <property type="entry name" value="Flg_bbr_C"/>
    <property type="match status" value="1"/>
</dbReference>
<reference evidence="10 11" key="1">
    <citation type="submission" date="2017-03" db="EMBL/GenBank/DDBJ databases">
        <authorList>
            <person name="Afonso C.L."/>
            <person name="Miller P.J."/>
            <person name="Scott M.A."/>
            <person name="Spackman E."/>
            <person name="Goraichik I."/>
            <person name="Dimitrov K.M."/>
            <person name="Suarez D.L."/>
            <person name="Swayne D.E."/>
        </authorList>
    </citation>
    <scope>NUCLEOTIDE SEQUENCE [LARGE SCALE GENOMIC DNA]</scope>
    <source>
        <strain evidence="10">SB41UT1</strain>
    </source>
</reference>
<dbReference type="PANTHER" id="PTHR30435:SF19">
    <property type="entry name" value="FLAGELLAR BASAL-BODY ROD PROTEIN FLGG"/>
    <property type="match status" value="1"/>
</dbReference>
<dbReference type="GO" id="GO:0071978">
    <property type="term" value="P:bacterial-type flagellum-dependent swarming motility"/>
    <property type="evidence" value="ECO:0007669"/>
    <property type="project" value="TreeGrafter"/>
</dbReference>
<keyword evidence="10" id="KW-0966">Cell projection</keyword>
<dbReference type="SUPFAM" id="SSF117143">
    <property type="entry name" value="Flagellar hook protein flgE"/>
    <property type="match status" value="1"/>
</dbReference>
<dbReference type="GO" id="GO:0009425">
    <property type="term" value="C:bacterial-type flagellum basal body"/>
    <property type="evidence" value="ECO:0007669"/>
    <property type="project" value="UniProtKB-SubCell"/>
</dbReference>
<dbReference type="InterPro" id="IPR011491">
    <property type="entry name" value="FlgE_D2"/>
</dbReference>
<evidence type="ECO:0000259" key="8">
    <source>
        <dbReference type="Pfam" id="PF07559"/>
    </source>
</evidence>
<dbReference type="InterPro" id="IPR037058">
    <property type="entry name" value="Falgellar_hook_FlgE_sf"/>
</dbReference>
<keyword evidence="10" id="KW-0969">Cilium</keyword>
<evidence type="ECO:0000313" key="10">
    <source>
        <dbReference type="EMBL" id="SMA49889.1"/>
    </source>
</evidence>
<protein>
    <recommendedName>
        <fullName evidence="3">Flagellar hook protein FlgE</fullName>
    </recommendedName>
</protein>
<dbReference type="AlphaFoldDB" id="A0A1X7AP78"/>
<dbReference type="Pfam" id="PF07559">
    <property type="entry name" value="FlgE_D2"/>
    <property type="match status" value="1"/>
</dbReference>
<keyword evidence="10" id="KW-0282">Flagellum</keyword>
<name>A0A1X7AP78_9GAMM</name>
<evidence type="ECO:0000256" key="3">
    <source>
        <dbReference type="ARBA" id="ARBA00019015"/>
    </source>
</evidence>
<gene>
    <name evidence="10" type="primary">flgE_3</name>
    <name evidence="10" type="ORF">EHSB41UT_03680</name>
</gene>
<comment type="similarity">
    <text evidence="2 5">Belongs to the flagella basal body rod proteins family.</text>
</comment>
<organism evidence="10 11">
    <name type="scientific">Parendozoicomonas haliclonae</name>
    <dbReference type="NCBI Taxonomy" id="1960125"/>
    <lineage>
        <taxon>Bacteria</taxon>
        <taxon>Pseudomonadati</taxon>
        <taxon>Pseudomonadota</taxon>
        <taxon>Gammaproteobacteria</taxon>
        <taxon>Oceanospirillales</taxon>
        <taxon>Endozoicomonadaceae</taxon>
        <taxon>Parendozoicomonas</taxon>
    </lineage>
</organism>
<dbReference type="InterPro" id="IPR020013">
    <property type="entry name" value="Flagellar_FlgE/F/G"/>
</dbReference>
<feature type="domain" description="Flagellar basal-body/hook protein C-terminal" evidence="7">
    <location>
        <begin position="349"/>
        <end position="387"/>
    </location>
</feature>
<dbReference type="InterPro" id="IPR010930">
    <property type="entry name" value="Flg_bb/hook_C_dom"/>
</dbReference>
<dbReference type="EMBL" id="FWPT01000009">
    <property type="protein sequence ID" value="SMA49889.1"/>
    <property type="molecule type" value="Genomic_DNA"/>
</dbReference>
<dbReference type="Pfam" id="PF22692">
    <property type="entry name" value="LlgE_F_G_D1"/>
    <property type="match status" value="1"/>
</dbReference>
<dbReference type="NCBIfam" id="TIGR03506">
    <property type="entry name" value="FlgEFG_subfam"/>
    <property type="match status" value="1"/>
</dbReference>
<evidence type="ECO:0000259" key="9">
    <source>
        <dbReference type="Pfam" id="PF22692"/>
    </source>
</evidence>
<evidence type="ECO:0000259" key="7">
    <source>
        <dbReference type="Pfam" id="PF06429"/>
    </source>
</evidence>
<evidence type="ECO:0000313" key="11">
    <source>
        <dbReference type="Proteomes" id="UP000196573"/>
    </source>
</evidence>
<comment type="subcellular location">
    <subcellularLocation>
        <location evidence="1 5">Bacterial flagellum basal body</location>
    </subcellularLocation>
</comment>
<evidence type="ECO:0000256" key="2">
    <source>
        <dbReference type="ARBA" id="ARBA00009677"/>
    </source>
</evidence>
<feature type="region of interest" description="Disordered" evidence="6">
    <location>
        <begin position="324"/>
        <end position="346"/>
    </location>
</feature>
<evidence type="ECO:0000256" key="6">
    <source>
        <dbReference type="SAM" id="MobiDB-lite"/>
    </source>
</evidence>
<dbReference type="InterPro" id="IPR037925">
    <property type="entry name" value="FlgE/F/G-like"/>
</dbReference>
<dbReference type="PANTHER" id="PTHR30435">
    <property type="entry name" value="FLAGELLAR PROTEIN"/>
    <property type="match status" value="1"/>
</dbReference>
<feature type="domain" description="Flagellar hook protein FlgE/F/G-like D1" evidence="9">
    <location>
        <begin position="79"/>
        <end position="136"/>
    </location>
</feature>
<feature type="domain" description="Flagellar hook protein FlgE D2" evidence="8">
    <location>
        <begin position="163"/>
        <end position="320"/>
    </location>
</feature>
<dbReference type="OrthoDB" id="8578401at2"/>
<dbReference type="Proteomes" id="UP000196573">
    <property type="component" value="Unassembled WGS sequence"/>
</dbReference>
<keyword evidence="11" id="KW-1185">Reference proteome</keyword>
<keyword evidence="4 5" id="KW-0975">Bacterial flagellum</keyword>
<evidence type="ECO:0000256" key="1">
    <source>
        <dbReference type="ARBA" id="ARBA00004117"/>
    </source>
</evidence>
<dbReference type="Gene3D" id="2.60.98.20">
    <property type="entry name" value="Flagellar hook protein FlgE"/>
    <property type="match status" value="1"/>
</dbReference>
<dbReference type="RefSeq" id="WP_087112335.1">
    <property type="nucleotide sequence ID" value="NZ_CBCSCN010000011.1"/>
</dbReference>
<evidence type="ECO:0000256" key="4">
    <source>
        <dbReference type="ARBA" id="ARBA00023143"/>
    </source>
</evidence>
<accession>A0A1X7AP78</accession>